<proteinExistence type="inferred from homology"/>
<dbReference type="Pfam" id="PF16658">
    <property type="entry name" value="RF3_C"/>
    <property type="match status" value="1"/>
</dbReference>
<protein>
    <recommendedName>
        <fullName evidence="7 8">Peptide chain release factor 3</fullName>
        <shortName evidence="8">RF-3</shortName>
    </recommendedName>
</protein>
<dbReference type="NCBIfam" id="NF001964">
    <property type="entry name" value="PRK00741.1"/>
    <property type="match status" value="1"/>
</dbReference>
<organism evidence="10 11">
    <name type="scientific">Porphyromonas crevioricanis JCM 15906</name>
    <dbReference type="NCBI Taxonomy" id="1305617"/>
    <lineage>
        <taxon>Bacteria</taxon>
        <taxon>Pseudomonadati</taxon>
        <taxon>Bacteroidota</taxon>
        <taxon>Bacteroidia</taxon>
        <taxon>Bacteroidales</taxon>
        <taxon>Porphyromonadaceae</taxon>
        <taxon>Porphyromonas</taxon>
    </lineage>
</organism>
<dbReference type="Proteomes" id="UP000018031">
    <property type="component" value="Unassembled WGS sequence"/>
</dbReference>
<dbReference type="InterPro" id="IPR032090">
    <property type="entry name" value="RF3_C"/>
</dbReference>
<evidence type="ECO:0000256" key="6">
    <source>
        <dbReference type="ARBA" id="ARBA00023134"/>
    </source>
</evidence>
<evidence type="ECO:0000256" key="1">
    <source>
        <dbReference type="ARBA" id="ARBA00004496"/>
    </source>
</evidence>
<comment type="subcellular location">
    <subcellularLocation>
        <location evidence="1 8">Cytoplasm</location>
    </subcellularLocation>
</comment>
<dbReference type="PRINTS" id="PR00315">
    <property type="entry name" value="ELONGATNFCT"/>
</dbReference>
<dbReference type="PANTHER" id="PTHR43556:SF2">
    <property type="entry name" value="PEPTIDE CHAIN RELEASE FACTOR RF3"/>
    <property type="match status" value="1"/>
</dbReference>
<dbReference type="InterPro" id="IPR005225">
    <property type="entry name" value="Small_GTP-bd"/>
</dbReference>
<dbReference type="InterPro" id="IPR035647">
    <property type="entry name" value="EFG_III/V"/>
</dbReference>
<evidence type="ECO:0000256" key="3">
    <source>
        <dbReference type="ARBA" id="ARBA00022490"/>
    </source>
</evidence>
<dbReference type="SUPFAM" id="SSF50447">
    <property type="entry name" value="Translation proteins"/>
    <property type="match status" value="1"/>
</dbReference>
<gene>
    <name evidence="8" type="primary">prfC</name>
    <name evidence="10" type="ORF">PORCRE_36</name>
</gene>
<evidence type="ECO:0000256" key="2">
    <source>
        <dbReference type="ARBA" id="ARBA00009978"/>
    </source>
</evidence>
<dbReference type="InterPro" id="IPR009000">
    <property type="entry name" value="Transl_B-barrel_sf"/>
</dbReference>
<dbReference type="InterPro" id="IPR027417">
    <property type="entry name" value="P-loop_NTPase"/>
</dbReference>
<dbReference type="SUPFAM" id="SSF54980">
    <property type="entry name" value="EF-G C-terminal domain-like"/>
    <property type="match status" value="1"/>
</dbReference>
<reference evidence="10 11" key="2">
    <citation type="journal article" date="2013" name="Genome Announc.">
        <title>Draft Genome Sequences of Porphyromonas crevioricanis JCM 15906T and Porphyromonas cansulci JCM 13913T Isolated from a Canine Oral Cavity.</title>
        <authorList>
            <person name="Sakamoto M."/>
            <person name="Tanaka N."/>
            <person name="Shiwa Y."/>
            <person name="Yoshikawa H."/>
            <person name="Ohkuma M."/>
        </authorList>
    </citation>
    <scope>NUCLEOTIDE SEQUENCE [LARGE SCALE GENOMIC DNA]</scope>
    <source>
        <strain evidence="10 11">JCM 15906</strain>
    </source>
</reference>
<dbReference type="InterPro" id="IPR041732">
    <property type="entry name" value="RF3_GTP-bd"/>
</dbReference>
<dbReference type="AlphaFoldDB" id="S4N6J1"/>
<dbReference type="InterPro" id="IPR000795">
    <property type="entry name" value="T_Tr_GTP-bd_dom"/>
</dbReference>
<dbReference type="PANTHER" id="PTHR43556">
    <property type="entry name" value="PEPTIDE CHAIN RELEASE FACTOR RF3"/>
    <property type="match status" value="1"/>
</dbReference>
<dbReference type="HAMAP" id="MF_00072">
    <property type="entry name" value="Rel_fac_3"/>
    <property type="match status" value="1"/>
</dbReference>
<dbReference type="GO" id="GO:0006449">
    <property type="term" value="P:regulation of translational termination"/>
    <property type="evidence" value="ECO:0007669"/>
    <property type="project" value="UniProtKB-UniRule"/>
</dbReference>
<feature type="binding site" evidence="8">
    <location>
        <begin position="173"/>
        <end position="176"/>
    </location>
    <ligand>
        <name>GTP</name>
        <dbReference type="ChEBI" id="CHEBI:37565"/>
    </ligand>
</feature>
<dbReference type="GO" id="GO:0005829">
    <property type="term" value="C:cytosol"/>
    <property type="evidence" value="ECO:0007669"/>
    <property type="project" value="TreeGrafter"/>
</dbReference>
<reference evidence="11" key="1">
    <citation type="journal article" date="2013" name="Genome">
        <title>Draft Genome Sequences of Porphyromonas crevioricanis JCM 15906T and Porphyromonas cansulci JCM 13913T Isolated from a Canine Oral Cavity.</title>
        <authorList>
            <person name="Sakamoto M."/>
            <person name="Tanaka N."/>
            <person name="Shiwa Y."/>
            <person name="Yoshikawa H."/>
            <person name="Ohkuma M."/>
        </authorList>
    </citation>
    <scope>NUCLEOTIDE SEQUENCE [LARGE SCALE GENOMIC DNA]</scope>
    <source>
        <strain evidence="11">JCM 15906</strain>
    </source>
</reference>
<dbReference type="PROSITE" id="PS51722">
    <property type="entry name" value="G_TR_2"/>
    <property type="match status" value="1"/>
</dbReference>
<dbReference type="NCBIfam" id="TIGR00503">
    <property type="entry name" value="prfC"/>
    <property type="match status" value="1"/>
</dbReference>
<evidence type="ECO:0000313" key="11">
    <source>
        <dbReference type="Proteomes" id="UP000018031"/>
    </source>
</evidence>
<dbReference type="NCBIfam" id="TIGR00231">
    <property type="entry name" value="small_GTP"/>
    <property type="match status" value="1"/>
</dbReference>
<dbReference type="CDD" id="cd04169">
    <property type="entry name" value="RF3"/>
    <property type="match status" value="1"/>
</dbReference>
<keyword evidence="3 8" id="KW-0963">Cytoplasm</keyword>
<dbReference type="Gene3D" id="3.30.70.3280">
    <property type="entry name" value="Peptide chain release factor 3, domain III"/>
    <property type="match status" value="1"/>
</dbReference>
<dbReference type="FunFam" id="3.40.50.300:FF:000542">
    <property type="entry name" value="Peptide chain release factor 3"/>
    <property type="match status" value="1"/>
</dbReference>
<keyword evidence="6 8" id="KW-0342">GTP-binding</keyword>
<feature type="domain" description="Tr-type G" evidence="9">
    <location>
        <begin position="42"/>
        <end position="310"/>
    </location>
</feature>
<dbReference type="FunFam" id="3.30.70.3280:FF:000001">
    <property type="entry name" value="Peptide chain release factor 3"/>
    <property type="match status" value="1"/>
</dbReference>
<keyword evidence="5 8" id="KW-0648">Protein biosynthesis</keyword>
<name>S4N6J1_9PORP</name>
<keyword evidence="4 8" id="KW-0547">Nucleotide-binding</keyword>
<dbReference type="SUPFAM" id="SSF52540">
    <property type="entry name" value="P-loop containing nucleoside triphosphate hydrolases"/>
    <property type="match status" value="1"/>
</dbReference>
<evidence type="ECO:0000313" key="10">
    <source>
        <dbReference type="EMBL" id="GAD04353.1"/>
    </source>
</evidence>
<dbReference type="InterPro" id="IPR004548">
    <property type="entry name" value="PrfC"/>
</dbReference>
<evidence type="ECO:0000256" key="4">
    <source>
        <dbReference type="ARBA" id="ARBA00022741"/>
    </source>
</evidence>
<comment type="function">
    <text evidence="8">Increases the formation of ribosomal termination complexes and stimulates activities of RF-1 and RF-2. It binds guanine nucleotides and has strong preference for UGA stop codons. It may interact directly with the ribosome. The stimulation of RF-1 and RF-2 is significantly reduced by GTP and GDP, but not by GMP.</text>
</comment>
<feature type="binding site" evidence="8">
    <location>
        <begin position="119"/>
        <end position="123"/>
    </location>
    <ligand>
        <name>GTP</name>
        <dbReference type="ChEBI" id="CHEBI:37565"/>
    </ligand>
</feature>
<dbReference type="InterPro" id="IPR053905">
    <property type="entry name" value="EF-G-like_DII"/>
</dbReference>
<comment type="similarity">
    <text evidence="2 8">Belongs to the TRAFAC class translation factor GTPase superfamily. Classic translation factor GTPase family. PrfC subfamily.</text>
</comment>
<dbReference type="Gene3D" id="3.40.50.300">
    <property type="entry name" value="P-loop containing nucleotide triphosphate hydrolases"/>
    <property type="match status" value="2"/>
</dbReference>
<evidence type="ECO:0000256" key="7">
    <source>
        <dbReference type="ARBA" id="ARBA00073639"/>
    </source>
</evidence>
<dbReference type="GO" id="GO:0003924">
    <property type="term" value="F:GTPase activity"/>
    <property type="evidence" value="ECO:0007669"/>
    <property type="project" value="InterPro"/>
</dbReference>
<evidence type="ECO:0000256" key="5">
    <source>
        <dbReference type="ARBA" id="ARBA00022917"/>
    </source>
</evidence>
<dbReference type="PROSITE" id="PS00301">
    <property type="entry name" value="G_TR_1"/>
    <property type="match status" value="1"/>
</dbReference>
<dbReference type="GO" id="GO:0016150">
    <property type="term" value="F:translation release factor activity, codon nonspecific"/>
    <property type="evidence" value="ECO:0007669"/>
    <property type="project" value="TreeGrafter"/>
</dbReference>
<accession>S4N6J1</accession>
<dbReference type="Pfam" id="PF22042">
    <property type="entry name" value="EF-G_D2"/>
    <property type="match status" value="1"/>
</dbReference>
<evidence type="ECO:0000259" key="9">
    <source>
        <dbReference type="PROSITE" id="PS51722"/>
    </source>
</evidence>
<comment type="caution">
    <text evidence="10">The sequence shown here is derived from an EMBL/GenBank/DDBJ whole genome shotgun (WGS) entry which is preliminary data.</text>
</comment>
<dbReference type="InterPro" id="IPR031157">
    <property type="entry name" value="G_TR_CS"/>
</dbReference>
<dbReference type="InterPro" id="IPR038467">
    <property type="entry name" value="RF3_dom_3_sf"/>
</dbReference>
<dbReference type="GO" id="GO:0016149">
    <property type="term" value="F:translation release factor activity, codon specific"/>
    <property type="evidence" value="ECO:0007669"/>
    <property type="project" value="UniProtKB-UniRule"/>
</dbReference>
<evidence type="ECO:0000256" key="8">
    <source>
        <dbReference type="HAMAP-Rule" id="MF_00072"/>
    </source>
</evidence>
<sequence>MYSLVEPSVVWLLPTQGSIVRAFVPDKPIQRKKNMGFTDEIARRRTFAIISHPDAGKTTLTEKLLLFGGAIHVAGAVKSNKIKKTATSDWMEIEKQRGISVATSVMGFNYADHKINILDTPGHQDFAEDTFRTLTAVDSVIIVVDCAKGVEVQTRRLMEVCRMRKTPVMIFVNKLDREGQDAFDLLDELEEELQIAVRPLSWPIGIGKTFKGVYNMYRSELNLFRPDKQLVTERITFDSLEDPELDKQISPALGQKLREDLELLSGVYPEFDLESYLAGELAPVFFGSALNNFGVKELLDCFIEIAPAPRPVQALERTVEPTEKDFSGFVFKIHANMDPNHRSCIAFVKVCSGRFERNSYYKHMRLDKQLRFSSPTAFMAQKKEILDEAYAGDIVGLPDTGNFKIGDTLTSGENLHFRGLPSFSPELFKYIENDDPMKQKQLQKGIDQLMGEGVAQLFTNQFNGRKIIGTVGQLQFEVIQYRLLHEYGASCKWQPLSLYKACWIESDKPQALEQFKKRKVQYMAYDIEGRDVFLADSAYVLQMARQDFPDIRFHFTSEF</sequence>
<dbReference type="Pfam" id="PF00009">
    <property type="entry name" value="GTP_EFTU"/>
    <property type="match status" value="1"/>
</dbReference>
<dbReference type="CDD" id="cd16259">
    <property type="entry name" value="RF3_III"/>
    <property type="match status" value="1"/>
</dbReference>
<dbReference type="GO" id="GO:0005525">
    <property type="term" value="F:GTP binding"/>
    <property type="evidence" value="ECO:0007669"/>
    <property type="project" value="UniProtKB-UniRule"/>
</dbReference>
<feature type="binding site" evidence="8">
    <location>
        <begin position="51"/>
        <end position="58"/>
    </location>
    <ligand>
        <name>GTP</name>
        <dbReference type="ChEBI" id="CHEBI:37565"/>
    </ligand>
</feature>
<dbReference type="EMBL" id="BAOU01000002">
    <property type="protein sequence ID" value="GAD04353.1"/>
    <property type="molecule type" value="Genomic_DNA"/>
</dbReference>